<keyword evidence="7" id="KW-0170">Cobalt</keyword>
<dbReference type="NCBIfam" id="NF010589">
    <property type="entry name" value="PRK13983.1"/>
    <property type="match status" value="1"/>
</dbReference>
<dbReference type="OrthoDB" id="24854at2157"/>
<feature type="domain" description="Peptidase M20 dimerisation" evidence="8">
    <location>
        <begin position="199"/>
        <end position="311"/>
    </location>
</feature>
<dbReference type="Pfam" id="PF01546">
    <property type="entry name" value="Peptidase_M20"/>
    <property type="match status" value="1"/>
</dbReference>
<proteinExistence type="inferred from homology"/>
<dbReference type="EMBL" id="CP019964">
    <property type="protein sequence ID" value="ASI14091.1"/>
    <property type="molecule type" value="Genomic_DNA"/>
</dbReference>
<protein>
    <submittedName>
        <fullName evidence="9">Succinyl-diaminopimelate desuccinylase</fullName>
    </submittedName>
</protein>
<evidence type="ECO:0000256" key="5">
    <source>
        <dbReference type="ARBA" id="ARBA00022801"/>
    </source>
</evidence>
<dbReference type="InterPro" id="IPR010182">
    <property type="entry name" value="ArgE/DapE"/>
</dbReference>
<dbReference type="InterPro" id="IPR011650">
    <property type="entry name" value="Peptidase_M20_dimer"/>
</dbReference>
<dbReference type="PANTHER" id="PTHR43808:SF32">
    <property type="entry name" value="ARGE_DAPE-RELATED DEACYLASE"/>
    <property type="match status" value="1"/>
</dbReference>
<dbReference type="Gene3D" id="3.40.630.10">
    <property type="entry name" value="Zn peptidases"/>
    <property type="match status" value="1"/>
</dbReference>
<evidence type="ECO:0000313" key="9">
    <source>
        <dbReference type="EMBL" id="ASI14091.1"/>
    </source>
</evidence>
<comment type="similarity">
    <text evidence="3">Belongs to the peptidase M20A family.</text>
</comment>
<keyword evidence="10" id="KW-1185">Reference proteome</keyword>
<evidence type="ECO:0000256" key="7">
    <source>
        <dbReference type="ARBA" id="ARBA00023285"/>
    </source>
</evidence>
<dbReference type="NCBIfam" id="TIGR01910">
    <property type="entry name" value="DapE-ArgE"/>
    <property type="match status" value="1"/>
</dbReference>
<evidence type="ECO:0000256" key="6">
    <source>
        <dbReference type="ARBA" id="ARBA00022833"/>
    </source>
</evidence>
<dbReference type="Pfam" id="PF07687">
    <property type="entry name" value="M20_dimer"/>
    <property type="match status" value="1"/>
</dbReference>
<dbReference type="KEGG" id="marh:Mia14_0798"/>
<keyword evidence="5" id="KW-0378">Hydrolase</keyword>
<accession>A0A218NNP1</accession>
<dbReference type="GeneID" id="33314347"/>
<evidence type="ECO:0000256" key="1">
    <source>
        <dbReference type="ARBA" id="ARBA00001941"/>
    </source>
</evidence>
<dbReference type="SUPFAM" id="SSF55031">
    <property type="entry name" value="Bacterial exopeptidase dimerisation domain"/>
    <property type="match status" value="1"/>
</dbReference>
<evidence type="ECO:0000256" key="3">
    <source>
        <dbReference type="ARBA" id="ARBA00006247"/>
    </source>
</evidence>
<evidence type="ECO:0000256" key="4">
    <source>
        <dbReference type="ARBA" id="ARBA00022723"/>
    </source>
</evidence>
<dbReference type="GO" id="GO:0016787">
    <property type="term" value="F:hydrolase activity"/>
    <property type="evidence" value="ECO:0007669"/>
    <property type="project" value="UniProtKB-KW"/>
</dbReference>
<dbReference type="SUPFAM" id="SSF53187">
    <property type="entry name" value="Zn-dependent exopeptidases"/>
    <property type="match status" value="1"/>
</dbReference>
<keyword evidence="4" id="KW-0479">Metal-binding</keyword>
<dbReference type="Gene3D" id="3.30.70.360">
    <property type="match status" value="1"/>
</dbReference>
<dbReference type="RefSeq" id="WP_088820352.1">
    <property type="nucleotide sequence ID" value="NZ_CP019964.1"/>
</dbReference>
<evidence type="ECO:0000259" key="8">
    <source>
        <dbReference type="Pfam" id="PF07687"/>
    </source>
</evidence>
<dbReference type="PANTHER" id="PTHR43808">
    <property type="entry name" value="ACETYLORNITHINE DEACETYLASE"/>
    <property type="match status" value="1"/>
</dbReference>
<dbReference type="Proteomes" id="UP000197679">
    <property type="component" value="Chromosome"/>
</dbReference>
<keyword evidence="6" id="KW-0862">Zinc</keyword>
<comment type="cofactor">
    <cofactor evidence="1">
        <name>Co(2+)</name>
        <dbReference type="ChEBI" id="CHEBI:48828"/>
    </cofactor>
</comment>
<gene>
    <name evidence="9" type="ORF">Mia14_0798</name>
</gene>
<evidence type="ECO:0000256" key="2">
    <source>
        <dbReference type="ARBA" id="ARBA00001947"/>
    </source>
</evidence>
<organism evidence="9 10">
    <name type="scientific">Candidatus Mancarchaeum acidiphilum</name>
    <dbReference type="NCBI Taxonomy" id="1920749"/>
    <lineage>
        <taxon>Archaea</taxon>
        <taxon>Candidatus Micrarchaeota</taxon>
        <taxon>Candidatus Mancarchaeum</taxon>
    </lineage>
</organism>
<dbReference type="InterPro" id="IPR050072">
    <property type="entry name" value="Peptidase_M20A"/>
</dbReference>
<reference evidence="9 10" key="1">
    <citation type="journal article" date="2017" name="Nat. Commun.">
        <title>'ARMAN' archaea depend on association with euryarchaeal host in culture and in situ.</title>
        <authorList>
            <person name="Golyshina O."/>
            <person name="Toshchakov S."/>
            <person name="Makarova K."/>
            <person name="Gavrilov S."/>
            <person name="Korzhenkov A."/>
            <person name="La Cono V."/>
            <person name="Arcadi E."/>
            <person name="Nechitaylo T."/>
            <person name="Ferrer M."/>
            <person name="Kublanov I."/>
            <person name="Wolf Y."/>
            <person name="Yakimov M."/>
            <person name="Golyshin P."/>
            <person name="Slesarev A."/>
            <person name="Kozyavkin S."/>
        </authorList>
    </citation>
    <scope>NUCLEOTIDE SEQUENCE [LARGE SCALE GENOMIC DNA]</scope>
    <source>
        <strain evidence="9 10">Mia14</strain>
    </source>
</reference>
<sequence length="404" mass="44691">MDDVSYIDSINNKINSYKDEMISSLSELVGMPAISPEIGGKGELERAGWITEFLKGIGVTEIKRYDYTDTTGATRPNIVSKVGTNKRTIWILCHMDTVAAGDLSLWKQDPFKAYVEDGKIYGRGTNDNGQSLIATLYAAKAIIELKVNLQYNFGMVFVADEEIGSHYGAERLAKEGIFGSDDMMLVPDWGVPTGDKIEIAEKSILWIKVTASGKQVHASTPEDGVNAYKLAVKFLNDLDDQLHSKYNVKDERFDYPVSSFEMTKHDKNVDSINIIPGKDVSYIDCRVLPNYKLDEVIADMKALAEKHSKKGKINIEVFNREDAAKPTDANSEIVQLLSKRINQIRKISVSTVGIGGGTVAKYFRDNGVPVAVWSTEDDVAHQPNEYSVIDALVSDSKVFASLVL</sequence>
<dbReference type="AlphaFoldDB" id="A0A218NNP1"/>
<dbReference type="GO" id="GO:0046872">
    <property type="term" value="F:metal ion binding"/>
    <property type="evidence" value="ECO:0007669"/>
    <property type="project" value="UniProtKB-KW"/>
</dbReference>
<name>A0A218NNP1_9ARCH</name>
<evidence type="ECO:0000313" key="10">
    <source>
        <dbReference type="Proteomes" id="UP000197679"/>
    </source>
</evidence>
<dbReference type="InterPro" id="IPR002933">
    <property type="entry name" value="Peptidase_M20"/>
</dbReference>
<dbReference type="InterPro" id="IPR036264">
    <property type="entry name" value="Bact_exopeptidase_dim_dom"/>
</dbReference>
<comment type="cofactor">
    <cofactor evidence="2">
        <name>Zn(2+)</name>
        <dbReference type="ChEBI" id="CHEBI:29105"/>
    </cofactor>
</comment>